<dbReference type="Proteomes" id="UP001489004">
    <property type="component" value="Unassembled WGS sequence"/>
</dbReference>
<dbReference type="Gene3D" id="3.90.470.20">
    <property type="entry name" value="4'-phosphopantetheinyl transferase domain"/>
    <property type="match status" value="1"/>
</dbReference>
<dbReference type="InterPro" id="IPR008278">
    <property type="entry name" value="4-PPantetheinyl_Trfase_dom"/>
</dbReference>
<proteinExistence type="predicted"/>
<name>A0AAW1R7M8_9CHLO</name>
<evidence type="ECO:0000259" key="3">
    <source>
        <dbReference type="Pfam" id="PF01648"/>
    </source>
</evidence>
<dbReference type="InterPro" id="IPR050559">
    <property type="entry name" value="P-Pant_transferase_sf"/>
</dbReference>
<sequence>MAGTAASSSQRRPNYQHSLQLAPGEVHIWWLNADKLTDDALLSEYEGLLSSEEQAGVSAITNAAVRKERLLARALVRTTLARYCGGVVAADGLCFVRNASGKPELSWPLEVPCPTPNLHFNLTHTRSLLGCAVTNGMRIGLDVERTDRHTRSDPLKLARRRFTPTEVACLADVLSPAARAEHFVRLWTLKEAYVKARVVTGTSS</sequence>
<feature type="domain" description="4'-phosphopantetheinyl transferase" evidence="3">
    <location>
        <begin position="138"/>
        <end position="197"/>
    </location>
</feature>
<evidence type="ECO:0000256" key="1">
    <source>
        <dbReference type="ARBA" id="ARBA00013172"/>
    </source>
</evidence>
<accession>A0AAW1R7M8</accession>
<dbReference type="EC" id="2.7.8.7" evidence="1"/>
<dbReference type="GO" id="GO:0008897">
    <property type="term" value="F:holo-[acyl-carrier-protein] synthase activity"/>
    <property type="evidence" value="ECO:0007669"/>
    <property type="project" value="UniProtKB-EC"/>
</dbReference>
<evidence type="ECO:0000313" key="5">
    <source>
        <dbReference type="Proteomes" id="UP001489004"/>
    </source>
</evidence>
<dbReference type="Pfam" id="PF01648">
    <property type="entry name" value="ACPS"/>
    <property type="match status" value="1"/>
</dbReference>
<reference evidence="4 5" key="1">
    <citation type="journal article" date="2024" name="Nat. Commun.">
        <title>Phylogenomics reveals the evolutionary origins of lichenization in chlorophyte algae.</title>
        <authorList>
            <person name="Puginier C."/>
            <person name="Libourel C."/>
            <person name="Otte J."/>
            <person name="Skaloud P."/>
            <person name="Haon M."/>
            <person name="Grisel S."/>
            <person name="Petersen M."/>
            <person name="Berrin J.G."/>
            <person name="Delaux P.M."/>
            <person name="Dal Grande F."/>
            <person name="Keller J."/>
        </authorList>
    </citation>
    <scope>NUCLEOTIDE SEQUENCE [LARGE SCALE GENOMIC DNA]</scope>
    <source>
        <strain evidence="4 5">SAG 2043</strain>
    </source>
</reference>
<dbReference type="PANTHER" id="PTHR12215:SF15">
    <property type="entry name" value="4'-PHOSPHOPANTETHEINYL TRANSFERASE SUPERFAMILY-RELATED"/>
    <property type="match status" value="1"/>
</dbReference>
<dbReference type="GO" id="GO:0005829">
    <property type="term" value="C:cytosol"/>
    <property type="evidence" value="ECO:0007669"/>
    <property type="project" value="TreeGrafter"/>
</dbReference>
<keyword evidence="5" id="KW-1185">Reference proteome</keyword>
<dbReference type="GO" id="GO:0019878">
    <property type="term" value="P:lysine biosynthetic process via aminoadipic acid"/>
    <property type="evidence" value="ECO:0007669"/>
    <property type="project" value="TreeGrafter"/>
</dbReference>
<dbReference type="AlphaFoldDB" id="A0AAW1R7M8"/>
<dbReference type="PANTHER" id="PTHR12215">
    <property type="entry name" value="PHOSPHOPANTETHEINE TRANSFERASE"/>
    <property type="match status" value="1"/>
</dbReference>
<dbReference type="SUPFAM" id="SSF56214">
    <property type="entry name" value="4'-phosphopantetheinyl transferase"/>
    <property type="match status" value="2"/>
</dbReference>
<dbReference type="EMBL" id="JALJOR010000001">
    <property type="protein sequence ID" value="KAK9829352.1"/>
    <property type="molecule type" value="Genomic_DNA"/>
</dbReference>
<dbReference type="InterPro" id="IPR037143">
    <property type="entry name" value="4-PPantetheinyl_Trfase_dom_sf"/>
</dbReference>
<gene>
    <name evidence="4" type="ORF">WJX72_005328</name>
</gene>
<evidence type="ECO:0000313" key="4">
    <source>
        <dbReference type="EMBL" id="KAK9829352.1"/>
    </source>
</evidence>
<protein>
    <recommendedName>
        <fullName evidence="1">holo-[acyl-carrier-protein] synthase</fullName>
        <ecNumber evidence="1">2.7.8.7</ecNumber>
    </recommendedName>
</protein>
<keyword evidence="2" id="KW-0808">Transferase</keyword>
<organism evidence="4 5">
    <name type="scientific">[Myrmecia] bisecta</name>
    <dbReference type="NCBI Taxonomy" id="41462"/>
    <lineage>
        <taxon>Eukaryota</taxon>
        <taxon>Viridiplantae</taxon>
        <taxon>Chlorophyta</taxon>
        <taxon>core chlorophytes</taxon>
        <taxon>Trebouxiophyceae</taxon>
        <taxon>Trebouxiales</taxon>
        <taxon>Trebouxiaceae</taxon>
        <taxon>Myrmecia</taxon>
    </lineage>
</organism>
<evidence type="ECO:0000256" key="2">
    <source>
        <dbReference type="ARBA" id="ARBA00022679"/>
    </source>
</evidence>
<comment type="caution">
    <text evidence="4">The sequence shown here is derived from an EMBL/GenBank/DDBJ whole genome shotgun (WGS) entry which is preliminary data.</text>
</comment>
<dbReference type="GO" id="GO:0000287">
    <property type="term" value="F:magnesium ion binding"/>
    <property type="evidence" value="ECO:0007669"/>
    <property type="project" value="InterPro"/>
</dbReference>